<comment type="similarity">
    <text evidence="1">Belongs to the short-chain dehydrogenases/reductases (SDR) family.</text>
</comment>
<dbReference type="AlphaFoldDB" id="A0A7C1JYR6"/>
<dbReference type="SUPFAM" id="SSF51735">
    <property type="entry name" value="NAD(P)-binding Rossmann-fold domains"/>
    <property type="match status" value="1"/>
</dbReference>
<evidence type="ECO:0000256" key="2">
    <source>
        <dbReference type="ARBA" id="ARBA00023002"/>
    </source>
</evidence>
<dbReference type="InterPro" id="IPR002347">
    <property type="entry name" value="SDR_fam"/>
</dbReference>
<reference evidence="3" key="1">
    <citation type="journal article" date="2020" name="mSystems">
        <title>Genome- and Community-Level Interaction Insights into Carbon Utilization and Element Cycling Functions of Hydrothermarchaeota in Hydrothermal Sediment.</title>
        <authorList>
            <person name="Zhou Z."/>
            <person name="Liu Y."/>
            <person name="Xu W."/>
            <person name="Pan J."/>
            <person name="Luo Z.H."/>
            <person name="Li M."/>
        </authorList>
    </citation>
    <scope>NUCLEOTIDE SEQUENCE [LARGE SCALE GENOMIC DNA]</scope>
    <source>
        <strain evidence="3">SpSt-289</strain>
    </source>
</reference>
<dbReference type="PANTHER" id="PTHR43639:SF1">
    <property type="entry name" value="SHORT-CHAIN DEHYDROGENASE_REDUCTASE FAMILY PROTEIN"/>
    <property type="match status" value="1"/>
</dbReference>
<keyword evidence="2" id="KW-0560">Oxidoreductase</keyword>
<dbReference type="InterPro" id="IPR036291">
    <property type="entry name" value="NAD(P)-bd_dom_sf"/>
</dbReference>
<proteinExistence type="inferred from homology"/>
<name>A0A7C1JYR6_9CHLR</name>
<dbReference type="CDD" id="cd05233">
    <property type="entry name" value="SDR_c"/>
    <property type="match status" value="1"/>
</dbReference>
<comment type="caution">
    <text evidence="3">The sequence shown here is derived from an EMBL/GenBank/DDBJ whole genome shotgun (WGS) entry which is preliminary data.</text>
</comment>
<dbReference type="PANTHER" id="PTHR43639">
    <property type="entry name" value="OXIDOREDUCTASE, SHORT-CHAIN DEHYDROGENASE/REDUCTASE FAMILY (AFU_ORTHOLOGUE AFUA_5G02870)"/>
    <property type="match status" value="1"/>
</dbReference>
<evidence type="ECO:0000256" key="1">
    <source>
        <dbReference type="ARBA" id="ARBA00006484"/>
    </source>
</evidence>
<dbReference type="GO" id="GO:0016491">
    <property type="term" value="F:oxidoreductase activity"/>
    <property type="evidence" value="ECO:0007669"/>
    <property type="project" value="UniProtKB-KW"/>
</dbReference>
<dbReference type="PRINTS" id="PR00081">
    <property type="entry name" value="GDHRDH"/>
</dbReference>
<organism evidence="3">
    <name type="scientific">Caldilinea aerophila</name>
    <dbReference type="NCBI Taxonomy" id="133453"/>
    <lineage>
        <taxon>Bacteria</taxon>
        <taxon>Bacillati</taxon>
        <taxon>Chloroflexota</taxon>
        <taxon>Caldilineae</taxon>
        <taxon>Caldilineales</taxon>
        <taxon>Caldilineaceae</taxon>
        <taxon>Caldilinea</taxon>
    </lineage>
</organism>
<protein>
    <submittedName>
        <fullName evidence="3">SDR family oxidoreductase</fullName>
    </submittedName>
</protein>
<sequence length="243" mass="26937">MKIEDSVVLITGGAIRLGRAHGLYLAQRGAHVAFTYLPHEPGLETKREIEALGVRCTATVLDVRDLNAMRRWVAQTAEEFGRIDVLINNASPWLMRPFLEITEAEYDLCNDVTCKAAFFCTQTVAPFMLQQGRGVVINVADLSVYEVWPLLGHHAIAKAGVVQLTRYAARELGPTIRVNAVAPGPVLLPPDFTPEQIEEARARTLVKRLGQPEDVSRVIALLIEHDYLTGHVYFIDGGQLFSH</sequence>
<dbReference type="Pfam" id="PF13561">
    <property type="entry name" value="adh_short_C2"/>
    <property type="match status" value="1"/>
</dbReference>
<gene>
    <name evidence="3" type="ORF">ENQ20_12410</name>
</gene>
<evidence type="ECO:0000313" key="3">
    <source>
        <dbReference type="EMBL" id="HDX32270.1"/>
    </source>
</evidence>
<dbReference type="Gene3D" id="3.40.50.720">
    <property type="entry name" value="NAD(P)-binding Rossmann-like Domain"/>
    <property type="match status" value="1"/>
</dbReference>
<accession>A0A7C1JYR6</accession>
<dbReference type="PRINTS" id="PR00080">
    <property type="entry name" value="SDRFAMILY"/>
</dbReference>
<dbReference type="EMBL" id="DSMG01000120">
    <property type="protein sequence ID" value="HDX32270.1"/>
    <property type="molecule type" value="Genomic_DNA"/>
</dbReference>